<organism evidence="3 4">
    <name type="scientific">Micromonas commoda (strain RCC299 / NOUM17 / CCMP2709)</name>
    <name type="common">Picoplanktonic green alga</name>
    <dbReference type="NCBI Taxonomy" id="296587"/>
    <lineage>
        <taxon>Eukaryota</taxon>
        <taxon>Viridiplantae</taxon>
        <taxon>Chlorophyta</taxon>
        <taxon>Mamiellophyceae</taxon>
        <taxon>Mamiellales</taxon>
        <taxon>Mamiellaceae</taxon>
        <taxon>Micromonas</taxon>
    </lineage>
</organism>
<dbReference type="AlphaFoldDB" id="C1FGF4"/>
<gene>
    <name evidence="3" type="ORF">MICPUN_60858</name>
</gene>
<dbReference type="RefSeq" id="XP_002508281.1">
    <property type="nucleotide sequence ID" value="XM_002508235.1"/>
</dbReference>
<keyword evidence="2" id="KW-0732">Signal</keyword>
<protein>
    <recommendedName>
        <fullName evidence="5">Fibronectin type-III domain-containing protein</fullName>
    </recommendedName>
</protein>
<proteinExistence type="predicted"/>
<feature type="signal peptide" evidence="2">
    <location>
        <begin position="1"/>
        <end position="24"/>
    </location>
</feature>
<name>C1FGF4_MICCC</name>
<feature type="region of interest" description="Disordered" evidence="1">
    <location>
        <begin position="160"/>
        <end position="184"/>
    </location>
</feature>
<dbReference type="EMBL" id="CP001575">
    <property type="protein sequence ID" value="ACO69539.1"/>
    <property type="molecule type" value="Genomic_DNA"/>
</dbReference>
<evidence type="ECO:0000256" key="1">
    <source>
        <dbReference type="SAM" id="MobiDB-lite"/>
    </source>
</evidence>
<evidence type="ECO:0000256" key="2">
    <source>
        <dbReference type="SAM" id="SignalP"/>
    </source>
</evidence>
<keyword evidence="4" id="KW-1185">Reference proteome</keyword>
<dbReference type="Proteomes" id="UP000002009">
    <property type="component" value="Chromosome 8"/>
</dbReference>
<dbReference type="KEGG" id="mis:MICPUN_60858"/>
<feature type="compositionally biased region" description="Pro residues" evidence="1">
    <location>
        <begin position="160"/>
        <end position="181"/>
    </location>
</feature>
<evidence type="ECO:0008006" key="5">
    <source>
        <dbReference type="Google" id="ProtNLM"/>
    </source>
</evidence>
<feature type="chain" id="PRO_5002907672" description="Fibronectin type-III domain-containing protein" evidence="2">
    <location>
        <begin position="25"/>
        <end position="389"/>
    </location>
</feature>
<evidence type="ECO:0000313" key="4">
    <source>
        <dbReference type="Proteomes" id="UP000002009"/>
    </source>
</evidence>
<sequence length="389" mass="41855">MMGVRHVYVLLATIVASTLATAQAQVSGDCGGGKNGNRPSNNCAVNRPYSSYGDETYWDNCANPYYCYYNSAPKYGSTGPYGFSGWNPCSNVVGAYSQGQCRDCVGSFGSWGSCSSTQCGVYGTRTRKYTQTTTRSGRGAVECPYSHNHVESESCYPGHCPPPPPSPSPPPPSPPSPPPAQPDVHLYSQREEKPCDGDEYCCAETTWNKMGKFGFESGCSRTVRAERFVVNAEPKSVQHTSQPVVSSNVTGLREDSTYAVEVYAFQSGNETAATANVSFTADGATHQFASCDVSTVASDACAFRRCGTFDLTLAAGSGEGVRLRVCQRRRGEFRVLREDAGLRNSLARRPRRRGEARRRRLQARVRAEELGGGRTGVAAIAGGARVEAV</sequence>
<accession>C1FGF4</accession>
<reference evidence="3 4" key="1">
    <citation type="journal article" date="2009" name="Science">
        <title>Green evolution and dynamic adaptations revealed by genomes of the marine picoeukaryotes Micromonas.</title>
        <authorList>
            <person name="Worden A.Z."/>
            <person name="Lee J.H."/>
            <person name="Mock T."/>
            <person name="Rouze P."/>
            <person name="Simmons M.P."/>
            <person name="Aerts A.L."/>
            <person name="Allen A.E."/>
            <person name="Cuvelier M.L."/>
            <person name="Derelle E."/>
            <person name="Everett M.V."/>
            <person name="Foulon E."/>
            <person name="Grimwood J."/>
            <person name="Gundlach H."/>
            <person name="Henrissat B."/>
            <person name="Napoli C."/>
            <person name="McDonald S.M."/>
            <person name="Parker M.S."/>
            <person name="Rombauts S."/>
            <person name="Salamov A."/>
            <person name="Von Dassow P."/>
            <person name="Badger J.H."/>
            <person name="Coutinho P.M."/>
            <person name="Demir E."/>
            <person name="Dubchak I."/>
            <person name="Gentemann C."/>
            <person name="Eikrem W."/>
            <person name="Gready J.E."/>
            <person name="John U."/>
            <person name="Lanier W."/>
            <person name="Lindquist E.A."/>
            <person name="Lucas S."/>
            <person name="Mayer K.F."/>
            <person name="Moreau H."/>
            <person name="Not F."/>
            <person name="Otillar R."/>
            <person name="Panaud O."/>
            <person name="Pangilinan J."/>
            <person name="Paulsen I."/>
            <person name="Piegu B."/>
            <person name="Poliakov A."/>
            <person name="Robbens S."/>
            <person name="Schmutz J."/>
            <person name="Toulza E."/>
            <person name="Wyss T."/>
            <person name="Zelensky A."/>
            <person name="Zhou K."/>
            <person name="Armbrust E.V."/>
            <person name="Bhattacharya D."/>
            <person name="Goodenough U.W."/>
            <person name="Van de Peer Y."/>
            <person name="Grigoriev I.V."/>
        </authorList>
    </citation>
    <scope>NUCLEOTIDE SEQUENCE [LARGE SCALE GENOMIC DNA]</scope>
    <source>
        <strain evidence="4">RCC299 / NOUM17</strain>
    </source>
</reference>
<dbReference type="InParanoid" id="C1FGF4"/>
<evidence type="ECO:0000313" key="3">
    <source>
        <dbReference type="EMBL" id="ACO69539.1"/>
    </source>
</evidence>
<dbReference type="GeneID" id="8245623"/>